<accession>A0A9P4R4M8</accession>
<evidence type="ECO:0000256" key="1">
    <source>
        <dbReference type="SAM" id="MobiDB-lite"/>
    </source>
</evidence>
<evidence type="ECO:0000313" key="2">
    <source>
        <dbReference type="EMBL" id="KAF2736748.1"/>
    </source>
</evidence>
<proteinExistence type="predicted"/>
<sequence length="129" mass="13816">MFNGRNGAVQPREGAEEAPRPSRPMAGHAGRETLPHATVWRAVVPGETLWWPGLFLVQRGSTNMDGECHLAGGGAESGECYRVPGTKARRGSGFVSSSWTRVYQSGGLPPGSSWIDYSDLAQMSSRGAR</sequence>
<gene>
    <name evidence="2" type="ORF">EJ04DRAFT_149892</name>
</gene>
<comment type="caution">
    <text evidence="2">The sequence shown here is derived from an EMBL/GenBank/DDBJ whole genome shotgun (WGS) entry which is preliminary data.</text>
</comment>
<protein>
    <submittedName>
        <fullName evidence="2">Uncharacterized protein</fullName>
    </submittedName>
</protein>
<dbReference type="Proteomes" id="UP000799444">
    <property type="component" value="Unassembled WGS sequence"/>
</dbReference>
<keyword evidence="3" id="KW-1185">Reference proteome</keyword>
<evidence type="ECO:0000313" key="3">
    <source>
        <dbReference type="Proteomes" id="UP000799444"/>
    </source>
</evidence>
<organism evidence="2 3">
    <name type="scientific">Polyplosphaeria fusca</name>
    <dbReference type="NCBI Taxonomy" id="682080"/>
    <lineage>
        <taxon>Eukaryota</taxon>
        <taxon>Fungi</taxon>
        <taxon>Dikarya</taxon>
        <taxon>Ascomycota</taxon>
        <taxon>Pezizomycotina</taxon>
        <taxon>Dothideomycetes</taxon>
        <taxon>Pleosporomycetidae</taxon>
        <taxon>Pleosporales</taxon>
        <taxon>Tetraplosphaeriaceae</taxon>
        <taxon>Polyplosphaeria</taxon>
    </lineage>
</organism>
<name>A0A9P4R4M8_9PLEO</name>
<dbReference type="EMBL" id="ML996122">
    <property type="protein sequence ID" value="KAF2736748.1"/>
    <property type="molecule type" value="Genomic_DNA"/>
</dbReference>
<feature type="region of interest" description="Disordered" evidence="1">
    <location>
        <begin position="1"/>
        <end position="34"/>
    </location>
</feature>
<dbReference type="AlphaFoldDB" id="A0A9P4R4M8"/>
<reference evidence="2" key="1">
    <citation type="journal article" date="2020" name="Stud. Mycol.">
        <title>101 Dothideomycetes genomes: a test case for predicting lifestyles and emergence of pathogens.</title>
        <authorList>
            <person name="Haridas S."/>
            <person name="Albert R."/>
            <person name="Binder M."/>
            <person name="Bloem J."/>
            <person name="Labutti K."/>
            <person name="Salamov A."/>
            <person name="Andreopoulos B."/>
            <person name="Baker S."/>
            <person name="Barry K."/>
            <person name="Bills G."/>
            <person name="Bluhm B."/>
            <person name="Cannon C."/>
            <person name="Castanera R."/>
            <person name="Culley D."/>
            <person name="Daum C."/>
            <person name="Ezra D."/>
            <person name="Gonzalez J."/>
            <person name="Henrissat B."/>
            <person name="Kuo A."/>
            <person name="Liang C."/>
            <person name="Lipzen A."/>
            <person name="Lutzoni F."/>
            <person name="Magnuson J."/>
            <person name="Mondo S."/>
            <person name="Nolan M."/>
            <person name="Ohm R."/>
            <person name="Pangilinan J."/>
            <person name="Park H.-J."/>
            <person name="Ramirez L."/>
            <person name="Alfaro M."/>
            <person name="Sun H."/>
            <person name="Tritt A."/>
            <person name="Yoshinaga Y."/>
            <person name="Zwiers L.-H."/>
            <person name="Turgeon B."/>
            <person name="Goodwin S."/>
            <person name="Spatafora J."/>
            <person name="Crous P."/>
            <person name="Grigoriev I."/>
        </authorList>
    </citation>
    <scope>NUCLEOTIDE SEQUENCE</scope>
    <source>
        <strain evidence="2">CBS 125425</strain>
    </source>
</reference>